<dbReference type="RefSeq" id="WP_133223223.1">
    <property type="nucleotide sequence ID" value="NZ_NRSG01000529.1"/>
</dbReference>
<dbReference type="Proteomes" id="UP000697995">
    <property type="component" value="Unassembled WGS sequence"/>
</dbReference>
<dbReference type="Pfam" id="PF07589">
    <property type="entry name" value="PEP-CTERM"/>
    <property type="match status" value="1"/>
</dbReference>
<accession>A0ABS1D6K4</accession>
<feature type="domain" description="Ice-binding protein C-terminal" evidence="1">
    <location>
        <begin position="198"/>
        <end position="219"/>
    </location>
</feature>
<name>A0ABS1D6K4_9PROT</name>
<proteinExistence type="predicted"/>
<evidence type="ECO:0000259" key="1">
    <source>
        <dbReference type="Pfam" id="PF07589"/>
    </source>
</evidence>
<gene>
    <name evidence="2" type="ORF">CKO45_29650</name>
</gene>
<dbReference type="NCBIfam" id="NF038127">
    <property type="entry name" value="FDP_fam"/>
    <property type="match status" value="1"/>
</dbReference>
<evidence type="ECO:0000313" key="3">
    <source>
        <dbReference type="Proteomes" id="UP000697995"/>
    </source>
</evidence>
<keyword evidence="3" id="KW-1185">Reference proteome</keyword>
<dbReference type="Gene3D" id="2.60.120.380">
    <property type="match status" value="1"/>
</dbReference>
<dbReference type="EMBL" id="NRSG01000529">
    <property type="protein sequence ID" value="MBK1662353.1"/>
    <property type="molecule type" value="Genomic_DNA"/>
</dbReference>
<comment type="caution">
    <text evidence="2">The sequence shown here is derived from an EMBL/GenBank/DDBJ whole genome shotgun (WGS) entry which is preliminary data.</text>
</comment>
<reference evidence="2 3" key="1">
    <citation type="journal article" date="2020" name="Microorganisms">
        <title>Osmotic Adaptation and Compatible Solute Biosynthesis of Phototrophic Bacteria as Revealed from Genome Analyses.</title>
        <authorList>
            <person name="Imhoff J.F."/>
            <person name="Rahn T."/>
            <person name="Kunzel S."/>
            <person name="Keller A."/>
            <person name="Neulinger S.C."/>
        </authorList>
    </citation>
    <scope>NUCLEOTIDE SEQUENCE [LARGE SCALE GENOMIC DNA]</scope>
    <source>
        <strain evidence="2 3">DSM 15382</strain>
    </source>
</reference>
<dbReference type="InterPro" id="IPR013424">
    <property type="entry name" value="Ice-binding_C"/>
</dbReference>
<sequence length="226" mass="22849">MGIALFGLAAQAAEFGSGKHTMQTIVKGFVAGLVAALIGWSAPSEAANFSFTGNLANPGQVLLFNFNVGAPSDVTLVTYSYSGGTNAAGTMIPQGGFDPILALFSSSGALIGQNDDGGGNVPADAVTGQHYDTFLFLPALAAGSYSVSVSVFPNFANGPNLSNGFQGATTFTDVTGDPRTSNWAFDILNVNSAVLQGVPEPASLALLGAGLLGLGLVRRGRKQDAA</sequence>
<evidence type="ECO:0000313" key="2">
    <source>
        <dbReference type="EMBL" id="MBK1662353.1"/>
    </source>
</evidence>
<protein>
    <recommendedName>
        <fullName evidence="1">Ice-binding protein C-terminal domain-containing protein</fullName>
    </recommendedName>
</protein>
<dbReference type="NCBIfam" id="TIGR02595">
    <property type="entry name" value="PEP_CTERM"/>
    <property type="match status" value="1"/>
</dbReference>
<organism evidence="2 3">
    <name type="scientific">Paracraurococcus ruber</name>
    <dbReference type="NCBI Taxonomy" id="77675"/>
    <lineage>
        <taxon>Bacteria</taxon>
        <taxon>Pseudomonadati</taxon>
        <taxon>Pseudomonadota</taxon>
        <taxon>Alphaproteobacteria</taxon>
        <taxon>Acetobacterales</taxon>
        <taxon>Roseomonadaceae</taxon>
        <taxon>Paracraurococcus</taxon>
    </lineage>
</organism>